<dbReference type="EMBL" id="JABFTP020000186">
    <property type="protein sequence ID" value="KAL3289813.1"/>
    <property type="molecule type" value="Genomic_DNA"/>
</dbReference>
<dbReference type="Proteomes" id="UP001516400">
    <property type="component" value="Unassembled WGS sequence"/>
</dbReference>
<accession>A0ABD2PFN4</accession>
<evidence type="ECO:0000313" key="1">
    <source>
        <dbReference type="EMBL" id="KAL3289813.1"/>
    </source>
</evidence>
<dbReference type="PANTHER" id="PTHR45913">
    <property type="entry name" value="EPM2A-INTERACTING PROTEIN 1"/>
    <property type="match status" value="1"/>
</dbReference>
<evidence type="ECO:0000313" key="2">
    <source>
        <dbReference type="Proteomes" id="UP001516400"/>
    </source>
</evidence>
<name>A0ABD2PFN4_9CUCU</name>
<dbReference type="AlphaFoldDB" id="A0ABD2PFN4"/>
<sequence>MSELNLRLQGENQHLPDLYTNIKTFRQKIILFQSQLRKKCFTHFKTFKIFSHTTETLAPEVQMEVIDVQCNDMFKNKYKNSSLLEFYKSLPLVQFDNLHYFARGLFAVVV</sequence>
<gene>
    <name evidence="1" type="ORF">HHI36_023204</name>
</gene>
<keyword evidence="2" id="KW-1185">Reference proteome</keyword>
<reference evidence="1 2" key="1">
    <citation type="journal article" date="2021" name="BMC Biol.">
        <title>Horizontally acquired antibacterial genes associated with adaptive radiation of ladybird beetles.</title>
        <authorList>
            <person name="Li H.S."/>
            <person name="Tang X.F."/>
            <person name="Huang Y.H."/>
            <person name="Xu Z.Y."/>
            <person name="Chen M.L."/>
            <person name="Du X.Y."/>
            <person name="Qiu B.Y."/>
            <person name="Chen P.T."/>
            <person name="Zhang W."/>
            <person name="Slipinski A."/>
            <person name="Escalona H.E."/>
            <person name="Waterhouse R.M."/>
            <person name="Zwick A."/>
            <person name="Pang H."/>
        </authorList>
    </citation>
    <scope>NUCLEOTIDE SEQUENCE [LARGE SCALE GENOMIC DNA]</scope>
    <source>
        <strain evidence="1">SYSU2018</strain>
    </source>
</reference>
<comment type="caution">
    <text evidence="1">The sequence shown here is derived from an EMBL/GenBank/DDBJ whole genome shotgun (WGS) entry which is preliminary data.</text>
</comment>
<proteinExistence type="predicted"/>
<protein>
    <submittedName>
        <fullName evidence="1">Uncharacterized protein</fullName>
    </submittedName>
</protein>
<organism evidence="1 2">
    <name type="scientific">Cryptolaemus montrouzieri</name>
    <dbReference type="NCBI Taxonomy" id="559131"/>
    <lineage>
        <taxon>Eukaryota</taxon>
        <taxon>Metazoa</taxon>
        <taxon>Ecdysozoa</taxon>
        <taxon>Arthropoda</taxon>
        <taxon>Hexapoda</taxon>
        <taxon>Insecta</taxon>
        <taxon>Pterygota</taxon>
        <taxon>Neoptera</taxon>
        <taxon>Endopterygota</taxon>
        <taxon>Coleoptera</taxon>
        <taxon>Polyphaga</taxon>
        <taxon>Cucujiformia</taxon>
        <taxon>Coccinelloidea</taxon>
        <taxon>Coccinellidae</taxon>
        <taxon>Scymninae</taxon>
        <taxon>Scymnini</taxon>
        <taxon>Cryptolaemus</taxon>
    </lineage>
</organism>
<dbReference type="PANTHER" id="PTHR45913:SF5">
    <property type="entry name" value="GENERAL TRANSCRIPTION FACTOR II-I REPEAT DOMAIN-CONTAINING PROTEIN 2A-LIKE PROTEIN"/>
    <property type="match status" value="1"/>
</dbReference>